<evidence type="ECO:0000259" key="1">
    <source>
        <dbReference type="PROSITE" id="PS50878"/>
    </source>
</evidence>
<dbReference type="PROSITE" id="PS50878">
    <property type="entry name" value="RT_POL"/>
    <property type="match status" value="1"/>
</dbReference>
<reference evidence="2" key="2">
    <citation type="journal article" date="2024" name="Plant">
        <title>Genomic evolution and insights into agronomic trait innovations of Sesamum species.</title>
        <authorList>
            <person name="Miao H."/>
            <person name="Wang L."/>
            <person name="Qu L."/>
            <person name="Liu H."/>
            <person name="Sun Y."/>
            <person name="Le M."/>
            <person name="Wang Q."/>
            <person name="Wei S."/>
            <person name="Zheng Y."/>
            <person name="Lin W."/>
            <person name="Duan Y."/>
            <person name="Cao H."/>
            <person name="Xiong S."/>
            <person name="Wang X."/>
            <person name="Wei L."/>
            <person name="Li C."/>
            <person name="Ma Q."/>
            <person name="Ju M."/>
            <person name="Zhao R."/>
            <person name="Li G."/>
            <person name="Mu C."/>
            <person name="Tian Q."/>
            <person name="Mei H."/>
            <person name="Zhang T."/>
            <person name="Gao T."/>
            <person name="Zhang H."/>
        </authorList>
    </citation>
    <scope>NUCLEOTIDE SEQUENCE</scope>
    <source>
        <strain evidence="2">KEN1</strain>
    </source>
</reference>
<sequence>MRGLRQGDPMSPYLFVLVIESLHLLLKSKVMTDDRFQFHWRCKELQIVNLRFADDLLLFCKADLYFVNVLHGALQEFKVALGLQANAQKSQILLSKAAEHYQEQIIQLLGLTRGSLPIRYLGVPLIASRNTHTMNQALMAKHLWQIITKKPDSIWVSWGIEHRVGDRTAFKL</sequence>
<dbReference type="EMBL" id="JACGWN010000010">
    <property type="protein sequence ID" value="KAL0427666.1"/>
    <property type="molecule type" value="Genomic_DNA"/>
</dbReference>
<dbReference type="AlphaFoldDB" id="A0AAW2VH61"/>
<proteinExistence type="predicted"/>
<comment type="caution">
    <text evidence="2">The sequence shown here is derived from an EMBL/GenBank/DDBJ whole genome shotgun (WGS) entry which is preliminary data.</text>
</comment>
<organism evidence="2">
    <name type="scientific">Sesamum latifolium</name>
    <dbReference type="NCBI Taxonomy" id="2727402"/>
    <lineage>
        <taxon>Eukaryota</taxon>
        <taxon>Viridiplantae</taxon>
        <taxon>Streptophyta</taxon>
        <taxon>Embryophyta</taxon>
        <taxon>Tracheophyta</taxon>
        <taxon>Spermatophyta</taxon>
        <taxon>Magnoliopsida</taxon>
        <taxon>eudicotyledons</taxon>
        <taxon>Gunneridae</taxon>
        <taxon>Pentapetalae</taxon>
        <taxon>asterids</taxon>
        <taxon>lamiids</taxon>
        <taxon>Lamiales</taxon>
        <taxon>Pedaliaceae</taxon>
        <taxon>Sesamum</taxon>
    </lineage>
</organism>
<reference evidence="2" key="1">
    <citation type="submission" date="2020-06" db="EMBL/GenBank/DDBJ databases">
        <authorList>
            <person name="Li T."/>
            <person name="Hu X."/>
            <person name="Zhang T."/>
            <person name="Song X."/>
            <person name="Zhang H."/>
            <person name="Dai N."/>
            <person name="Sheng W."/>
            <person name="Hou X."/>
            <person name="Wei L."/>
        </authorList>
    </citation>
    <scope>NUCLEOTIDE SEQUENCE</scope>
    <source>
        <strain evidence="2">KEN1</strain>
        <tissue evidence="2">Leaf</tissue>
    </source>
</reference>
<dbReference type="InterPro" id="IPR000477">
    <property type="entry name" value="RT_dom"/>
</dbReference>
<feature type="domain" description="Reverse transcriptase" evidence="1">
    <location>
        <begin position="1"/>
        <end position="125"/>
    </location>
</feature>
<gene>
    <name evidence="2" type="ORF">Slati_2941400</name>
</gene>
<dbReference type="Pfam" id="PF00078">
    <property type="entry name" value="RVT_1"/>
    <property type="match status" value="1"/>
</dbReference>
<accession>A0AAW2VH61</accession>
<evidence type="ECO:0000313" key="2">
    <source>
        <dbReference type="EMBL" id="KAL0427666.1"/>
    </source>
</evidence>
<name>A0AAW2VH61_9LAMI</name>
<dbReference type="PANTHER" id="PTHR33116">
    <property type="entry name" value="REVERSE TRANSCRIPTASE ZINC-BINDING DOMAIN-CONTAINING PROTEIN-RELATED-RELATED"/>
    <property type="match status" value="1"/>
</dbReference>
<dbReference type="PANTHER" id="PTHR33116:SF66">
    <property type="entry name" value="REVERSE TRANSCRIPTASE ZINC-BINDING DOMAIN-CONTAINING PROTEIN"/>
    <property type="match status" value="1"/>
</dbReference>
<protein>
    <recommendedName>
        <fullName evidence="1">Reverse transcriptase domain-containing protein</fullName>
    </recommendedName>
</protein>